<evidence type="ECO:0000256" key="2">
    <source>
        <dbReference type="SAM" id="SignalP"/>
    </source>
</evidence>
<evidence type="ECO:0000313" key="3">
    <source>
        <dbReference type="EMBL" id="KAK4172998.1"/>
    </source>
</evidence>
<sequence length="443" mass="49226">MRHIRALLPLSLASLGAAEIIGQWTAWTLTRTCFSDSSSCTYHLALDQNPQAKTDLSSCVWTVVSINPFKPANQTDFANVQCGEKLSLNGGWSNEGFYTIVPTDTVANAYAFFGFTDEEIQNGKVAKPRQRPAYRVGSFSEGEHPDLGLGMLKKMKMGKRSPVIALKPNQQQDDSSTHKMDDTTKMEKKQNTLDKQTMLLHTEEQQQQDSSSSSSDIDSCTRNCPDDGNRYDMLSCFKTCHEEILGAKTNLKVEPYYMAAADKVQSQPQQTIHSREHLDALAAAASHSEHHNKNKDHTMADDVSQQTWQIRSLTRLTNYNLNLTLYTFSILSITPEKANTPPVTLANCAIDIPSASPTNSWYGQRCDITDRNVKYTVGWGYKLDTDSAVMTVCHPGTGMAWFGWDGVTVGVGGGQKNKGEKDGREEVVFGDSKRERIHEMICT</sequence>
<feature type="chain" id="PRO_5042874377" evidence="2">
    <location>
        <begin position="19"/>
        <end position="443"/>
    </location>
</feature>
<protein>
    <submittedName>
        <fullName evidence="3">Uncharacterized protein</fullName>
    </submittedName>
</protein>
<dbReference type="AlphaFoldDB" id="A0AAN6W075"/>
<comment type="caution">
    <text evidence="3">The sequence shown here is derived from an EMBL/GenBank/DDBJ whole genome shotgun (WGS) entry which is preliminary data.</text>
</comment>
<evidence type="ECO:0000256" key="1">
    <source>
        <dbReference type="SAM" id="MobiDB-lite"/>
    </source>
</evidence>
<proteinExistence type="predicted"/>
<dbReference type="Proteomes" id="UP001302321">
    <property type="component" value="Unassembled WGS sequence"/>
</dbReference>
<keyword evidence="2" id="KW-0732">Signal</keyword>
<reference evidence="3" key="1">
    <citation type="journal article" date="2023" name="Mol. Phylogenet. Evol.">
        <title>Genome-scale phylogeny and comparative genomics of the fungal order Sordariales.</title>
        <authorList>
            <person name="Hensen N."/>
            <person name="Bonometti L."/>
            <person name="Westerberg I."/>
            <person name="Brannstrom I.O."/>
            <person name="Guillou S."/>
            <person name="Cros-Aarteil S."/>
            <person name="Calhoun S."/>
            <person name="Haridas S."/>
            <person name="Kuo A."/>
            <person name="Mondo S."/>
            <person name="Pangilinan J."/>
            <person name="Riley R."/>
            <person name="LaButti K."/>
            <person name="Andreopoulos B."/>
            <person name="Lipzen A."/>
            <person name="Chen C."/>
            <person name="Yan M."/>
            <person name="Daum C."/>
            <person name="Ng V."/>
            <person name="Clum A."/>
            <person name="Steindorff A."/>
            <person name="Ohm R.A."/>
            <person name="Martin F."/>
            <person name="Silar P."/>
            <person name="Natvig D.O."/>
            <person name="Lalanne C."/>
            <person name="Gautier V."/>
            <person name="Ament-Velasquez S.L."/>
            <person name="Kruys A."/>
            <person name="Hutchinson M.I."/>
            <person name="Powell A.J."/>
            <person name="Barry K."/>
            <person name="Miller A.N."/>
            <person name="Grigoriev I.V."/>
            <person name="Debuchy R."/>
            <person name="Gladieux P."/>
            <person name="Hiltunen Thoren M."/>
            <person name="Johannesson H."/>
        </authorList>
    </citation>
    <scope>NUCLEOTIDE SEQUENCE</scope>
    <source>
        <strain evidence="3">CBS 892.96</strain>
    </source>
</reference>
<organism evidence="3 4">
    <name type="scientific">Triangularia setosa</name>
    <dbReference type="NCBI Taxonomy" id="2587417"/>
    <lineage>
        <taxon>Eukaryota</taxon>
        <taxon>Fungi</taxon>
        <taxon>Dikarya</taxon>
        <taxon>Ascomycota</taxon>
        <taxon>Pezizomycotina</taxon>
        <taxon>Sordariomycetes</taxon>
        <taxon>Sordariomycetidae</taxon>
        <taxon>Sordariales</taxon>
        <taxon>Podosporaceae</taxon>
        <taxon>Triangularia</taxon>
    </lineage>
</organism>
<accession>A0AAN6W075</accession>
<evidence type="ECO:0000313" key="4">
    <source>
        <dbReference type="Proteomes" id="UP001302321"/>
    </source>
</evidence>
<reference evidence="3" key="2">
    <citation type="submission" date="2023-05" db="EMBL/GenBank/DDBJ databases">
        <authorList>
            <consortium name="Lawrence Berkeley National Laboratory"/>
            <person name="Steindorff A."/>
            <person name="Hensen N."/>
            <person name="Bonometti L."/>
            <person name="Westerberg I."/>
            <person name="Brannstrom I.O."/>
            <person name="Guillou S."/>
            <person name="Cros-Aarteil S."/>
            <person name="Calhoun S."/>
            <person name="Haridas S."/>
            <person name="Kuo A."/>
            <person name="Mondo S."/>
            <person name="Pangilinan J."/>
            <person name="Riley R."/>
            <person name="Labutti K."/>
            <person name="Andreopoulos B."/>
            <person name="Lipzen A."/>
            <person name="Chen C."/>
            <person name="Yanf M."/>
            <person name="Daum C."/>
            <person name="Ng V."/>
            <person name="Clum A."/>
            <person name="Ohm R."/>
            <person name="Martin F."/>
            <person name="Silar P."/>
            <person name="Natvig D."/>
            <person name="Lalanne C."/>
            <person name="Gautier V."/>
            <person name="Ament-Velasquez S.L."/>
            <person name="Kruys A."/>
            <person name="Hutchinson M.I."/>
            <person name="Powell A.J."/>
            <person name="Barry K."/>
            <person name="Miller A.N."/>
            <person name="Grigoriev I.V."/>
            <person name="Debuchy R."/>
            <person name="Gladieux P."/>
            <person name="Thoren M.H."/>
            <person name="Johannesson H."/>
        </authorList>
    </citation>
    <scope>NUCLEOTIDE SEQUENCE</scope>
    <source>
        <strain evidence="3">CBS 892.96</strain>
    </source>
</reference>
<gene>
    <name evidence="3" type="ORF">QBC36DRAFT_304015</name>
</gene>
<feature type="compositionally biased region" description="Basic and acidic residues" evidence="1">
    <location>
        <begin position="175"/>
        <end position="186"/>
    </location>
</feature>
<keyword evidence="4" id="KW-1185">Reference proteome</keyword>
<name>A0AAN6W075_9PEZI</name>
<dbReference type="EMBL" id="MU866376">
    <property type="protein sequence ID" value="KAK4172998.1"/>
    <property type="molecule type" value="Genomic_DNA"/>
</dbReference>
<feature type="signal peptide" evidence="2">
    <location>
        <begin position="1"/>
        <end position="18"/>
    </location>
</feature>
<feature type="region of interest" description="Disordered" evidence="1">
    <location>
        <begin position="164"/>
        <end position="186"/>
    </location>
</feature>